<keyword evidence="4" id="KW-0156">Chromatin regulator</keyword>
<comment type="similarity">
    <text evidence="11">Belongs to the JMJD6 family.</text>
</comment>
<evidence type="ECO:0000259" key="13">
    <source>
        <dbReference type="PROSITE" id="PS51184"/>
    </source>
</evidence>
<evidence type="ECO:0000256" key="7">
    <source>
        <dbReference type="ARBA" id="ARBA00023004"/>
    </source>
</evidence>
<dbReference type="PANTHER" id="PTHR12480">
    <property type="entry name" value="ARGININE DEMETHYLASE AND LYSYL-HYDROXYLASE JMJD"/>
    <property type="match status" value="1"/>
</dbReference>
<dbReference type="Proteomes" id="UP000887540">
    <property type="component" value="Unplaced"/>
</dbReference>
<keyword evidence="3" id="KW-0479">Metal-binding</keyword>
<dbReference type="InterPro" id="IPR003347">
    <property type="entry name" value="JmjC_dom"/>
</dbReference>
<evidence type="ECO:0000256" key="12">
    <source>
        <dbReference type="SAM" id="MobiDB-lite"/>
    </source>
</evidence>
<dbReference type="Pfam" id="PF02373">
    <property type="entry name" value="JmjC"/>
    <property type="match status" value="1"/>
</dbReference>
<organism evidence="14 15">
    <name type="scientific">Acrobeloides nanus</name>
    <dbReference type="NCBI Taxonomy" id="290746"/>
    <lineage>
        <taxon>Eukaryota</taxon>
        <taxon>Metazoa</taxon>
        <taxon>Ecdysozoa</taxon>
        <taxon>Nematoda</taxon>
        <taxon>Chromadorea</taxon>
        <taxon>Rhabditida</taxon>
        <taxon>Tylenchina</taxon>
        <taxon>Cephalobomorpha</taxon>
        <taxon>Cephaloboidea</taxon>
        <taxon>Cephalobidae</taxon>
        <taxon>Acrobeloides</taxon>
    </lineage>
</organism>
<protein>
    <submittedName>
        <fullName evidence="15">JmjC domain-containing protein</fullName>
    </submittedName>
</protein>
<evidence type="ECO:0000256" key="11">
    <source>
        <dbReference type="ARBA" id="ARBA00038068"/>
    </source>
</evidence>
<keyword evidence="14" id="KW-1185">Reference proteome</keyword>
<accession>A0A914DN24</accession>
<sequence>MVYFHKRSHKRIAVAKRKARSELKPDEWDCLGYSRLLNLNPEDCLDNIERVDASTLSYEEFVERYEKPLKPVILTGLTNDWPATSKWTIPRLLKKYRNQKFKCGEDDEGYSVKLKMKYYIDYMLTTQDDSPLYIFDSGFGDRNKTNKLLDDYKVPHYFSDDLFRYASEKRRPPYRWMVIGPPRSGTAIHIDPLGTSAWNALIVGHKRWCLIHPNAPKTLVKPTREESGKHPDEAVNWFNTVYHRVIKLDWPEQFPVVHALQKPGDLMFVPSGWWHVVMNLDHTIAVTQNFCSLSNLKIVWPKTIKGRPKLSTHWLRSLRVNRPEIMPIINEINRKANWSIDDSSSDSSSSSSSSSDSSDSENEVHFPHNDVNGSISNGNSVSNGDRKRKPSMMCGIEEETSTVDCMSKRKKSPPISAS</sequence>
<evidence type="ECO:0000256" key="3">
    <source>
        <dbReference type="ARBA" id="ARBA00022723"/>
    </source>
</evidence>
<dbReference type="PROSITE" id="PS51184">
    <property type="entry name" value="JMJC"/>
    <property type="match status" value="1"/>
</dbReference>
<feature type="compositionally biased region" description="Low complexity" evidence="12">
    <location>
        <begin position="341"/>
        <end position="357"/>
    </location>
</feature>
<keyword evidence="9" id="KW-0804">Transcription</keyword>
<dbReference type="GO" id="GO:0006909">
    <property type="term" value="P:phagocytosis"/>
    <property type="evidence" value="ECO:0007669"/>
    <property type="project" value="TreeGrafter"/>
</dbReference>
<dbReference type="GO" id="GO:0033749">
    <property type="term" value="F:histone H4R3 demethylase activity"/>
    <property type="evidence" value="ECO:0007669"/>
    <property type="project" value="TreeGrafter"/>
</dbReference>
<dbReference type="WBParaSite" id="ACRNAN_scaffold2971.g32632.t1">
    <property type="protein sequence ID" value="ACRNAN_scaffold2971.g32632.t1"/>
    <property type="gene ID" value="ACRNAN_scaffold2971.g32632"/>
</dbReference>
<evidence type="ECO:0000313" key="15">
    <source>
        <dbReference type="WBParaSite" id="ACRNAN_scaffold2971.g32632.t1"/>
    </source>
</evidence>
<dbReference type="GO" id="GO:0005737">
    <property type="term" value="C:cytoplasm"/>
    <property type="evidence" value="ECO:0007669"/>
    <property type="project" value="TreeGrafter"/>
</dbReference>
<feature type="domain" description="JmjC" evidence="13">
    <location>
        <begin position="143"/>
        <end position="307"/>
    </location>
</feature>
<dbReference type="GO" id="GO:0046872">
    <property type="term" value="F:metal ion binding"/>
    <property type="evidence" value="ECO:0007669"/>
    <property type="project" value="UniProtKB-KW"/>
</dbReference>
<dbReference type="Gene3D" id="1.20.1280.270">
    <property type="match status" value="1"/>
</dbReference>
<keyword evidence="8" id="KW-0805">Transcription regulation</keyword>
<evidence type="ECO:0000256" key="10">
    <source>
        <dbReference type="ARBA" id="ARBA00023242"/>
    </source>
</evidence>
<name>A0A914DN24_9BILA</name>
<dbReference type="GO" id="GO:0005634">
    <property type="term" value="C:nucleus"/>
    <property type="evidence" value="ECO:0007669"/>
    <property type="project" value="UniProtKB-SubCell"/>
</dbReference>
<evidence type="ECO:0000256" key="1">
    <source>
        <dbReference type="ARBA" id="ARBA00001954"/>
    </source>
</evidence>
<keyword evidence="7" id="KW-0408">Iron</keyword>
<comment type="cofactor">
    <cofactor evidence="1">
        <name>Fe(2+)</name>
        <dbReference type="ChEBI" id="CHEBI:29033"/>
    </cofactor>
</comment>
<evidence type="ECO:0000256" key="5">
    <source>
        <dbReference type="ARBA" id="ARBA00022964"/>
    </source>
</evidence>
<evidence type="ECO:0000256" key="6">
    <source>
        <dbReference type="ARBA" id="ARBA00023002"/>
    </source>
</evidence>
<feature type="region of interest" description="Disordered" evidence="12">
    <location>
        <begin position="339"/>
        <end position="418"/>
    </location>
</feature>
<dbReference type="AlphaFoldDB" id="A0A914DN24"/>
<keyword evidence="6" id="KW-0560">Oxidoreductase</keyword>
<evidence type="ECO:0000313" key="14">
    <source>
        <dbReference type="Proteomes" id="UP000887540"/>
    </source>
</evidence>
<dbReference type="GO" id="GO:0106140">
    <property type="term" value="F:P-TEFb complex binding"/>
    <property type="evidence" value="ECO:0007669"/>
    <property type="project" value="TreeGrafter"/>
</dbReference>
<dbReference type="SUPFAM" id="SSF51197">
    <property type="entry name" value="Clavaminate synthase-like"/>
    <property type="match status" value="1"/>
</dbReference>
<dbReference type="SMART" id="SM00558">
    <property type="entry name" value="JmjC"/>
    <property type="match status" value="1"/>
</dbReference>
<reference evidence="15" key="1">
    <citation type="submission" date="2022-11" db="UniProtKB">
        <authorList>
            <consortium name="WormBaseParasite"/>
        </authorList>
    </citation>
    <scope>IDENTIFICATION</scope>
</reference>
<evidence type="ECO:0000256" key="8">
    <source>
        <dbReference type="ARBA" id="ARBA00023015"/>
    </source>
</evidence>
<proteinExistence type="inferred from homology"/>
<keyword evidence="5" id="KW-0223">Dioxygenase</keyword>
<feature type="compositionally biased region" description="Low complexity" evidence="12">
    <location>
        <begin position="369"/>
        <end position="383"/>
    </location>
</feature>
<keyword evidence="10" id="KW-0539">Nucleus</keyword>
<comment type="subcellular location">
    <subcellularLocation>
        <location evidence="2">Nucleus</location>
    </subcellularLocation>
</comment>
<dbReference type="Gene3D" id="2.60.120.650">
    <property type="entry name" value="Cupin"/>
    <property type="match status" value="1"/>
</dbReference>
<evidence type="ECO:0000256" key="4">
    <source>
        <dbReference type="ARBA" id="ARBA00022853"/>
    </source>
</evidence>
<evidence type="ECO:0000256" key="2">
    <source>
        <dbReference type="ARBA" id="ARBA00004123"/>
    </source>
</evidence>
<dbReference type="InterPro" id="IPR050910">
    <property type="entry name" value="JMJD6_ArgDemeth/LysHydrox"/>
</dbReference>
<evidence type="ECO:0000256" key="9">
    <source>
        <dbReference type="ARBA" id="ARBA00023163"/>
    </source>
</evidence>
<dbReference type="PANTHER" id="PTHR12480:SF32">
    <property type="entry name" value="BIFUNCTIONAL ARGININE DEMETHYLASE AND LYSYL-HYDROXYLASE JMJD6"/>
    <property type="match status" value="1"/>
</dbReference>